<dbReference type="EMBL" id="QFPJ01000013">
    <property type="protein sequence ID" value="PZQ22645.1"/>
    <property type="molecule type" value="Genomic_DNA"/>
</dbReference>
<dbReference type="InterPro" id="IPR003673">
    <property type="entry name" value="CoA-Trfase_fam_III"/>
</dbReference>
<evidence type="ECO:0000313" key="2">
    <source>
        <dbReference type="EMBL" id="PZQ22645.1"/>
    </source>
</evidence>
<protein>
    <submittedName>
        <fullName evidence="2">CoA transferase</fullName>
    </submittedName>
</protein>
<accession>A0A2W5L7V2</accession>
<reference evidence="2 3" key="1">
    <citation type="submission" date="2017-08" db="EMBL/GenBank/DDBJ databases">
        <title>Infants hospitalized years apart are colonized by the same room-sourced microbial strains.</title>
        <authorList>
            <person name="Brooks B."/>
            <person name="Olm M.R."/>
            <person name="Firek B.A."/>
            <person name="Baker R."/>
            <person name="Thomas B.C."/>
            <person name="Morowitz M.J."/>
            <person name="Banfield J.F."/>
        </authorList>
    </citation>
    <scope>NUCLEOTIDE SEQUENCE [LARGE SCALE GENOMIC DNA]</scope>
    <source>
        <strain evidence="2">S2_005_003_R2_47</strain>
    </source>
</reference>
<dbReference type="Gene3D" id="3.30.1540.10">
    <property type="entry name" value="formyl-coa transferase, domain 3"/>
    <property type="match status" value="1"/>
</dbReference>
<dbReference type="InterPro" id="IPR023606">
    <property type="entry name" value="CoA-Trfase_III_dom_1_sf"/>
</dbReference>
<dbReference type="InterPro" id="IPR050483">
    <property type="entry name" value="CoA-transferase_III_domain"/>
</dbReference>
<organism evidence="2 3">
    <name type="scientific">Sphingopyxis macrogoltabida</name>
    <name type="common">Sphingomonas macrogoltabidus</name>
    <dbReference type="NCBI Taxonomy" id="33050"/>
    <lineage>
        <taxon>Bacteria</taxon>
        <taxon>Pseudomonadati</taxon>
        <taxon>Pseudomonadota</taxon>
        <taxon>Alphaproteobacteria</taxon>
        <taxon>Sphingomonadales</taxon>
        <taxon>Sphingomonadaceae</taxon>
        <taxon>Sphingopyxis</taxon>
    </lineage>
</organism>
<dbReference type="SUPFAM" id="SSF89796">
    <property type="entry name" value="CoA-transferase family III (CaiB/BaiF)"/>
    <property type="match status" value="1"/>
</dbReference>
<evidence type="ECO:0000313" key="3">
    <source>
        <dbReference type="Proteomes" id="UP000248597"/>
    </source>
</evidence>
<comment type="caution">
    <text evidence="2">The sequence shown here is derived from an EMBL/GenBank/DDBJ whole genome shotgun (WGS) entry which is preliminary data.</text>
</comment>
<dbReference type="PANTHER" id="PTHR48207">
    <property type="entry name" value="SUCCINATE--HYDROXYMETHYLGLUTARATE COA-TRANSFERASE"/>
    <property type="match status" value="1"/>
</dbReference>
<dbReference type="Proteomes" id="UP000248597">
    <property type="component" value="Unassembled WGS sequence"/>
</dbReference>
<dbReference type="AlphaFoldDB" id="A0A2W5L7V2"/>
<dbReference type="InterPro" id="IPR044855">
    <property type="entry name" value="CoA-Trfase_III_dom3_sf"/>
</dbReference>
<keyword evidence="1 2" id="KW-0808">Transferase</keyword>
<dbReference type="Pfam" id="PF02515">
    <property type="entry name" value="CoA_transf_3"/>
    <property type="match status" value="1"/>
</dbReference>
<dbReference type="PANTHER" id="PTHR48207:SF4">
    <property type="entry name" value="BLL6097 PROTEIN"/>
    <property type="match status" value="1"/>
</dbReference>
<dbReference type="GO" id="GO:0008410">
    <property type="term" value="F:CoA-transferase activity"/>
    <property type="evidence" value="ECO:0007669"/>
    <property type="project" value="TreeGrafter"/>
</dbReference>
<proteinExistence type="predicted"/>
<evidence type="ECO:0000256" key="1">
    <source>
        <dbReference type="ARBA" id="ARBA00022679"/>
    </source>
</evidence>
<gene>
    <name evidence="2" type="ORF">DI569_07925</name>
</gene>
<sequence>MMGAAGPLAGIRIIDLTNVVMGPYATHILADFGADVIKIEAPEGDVLRAYQPARNPGMAGIFLHVNRNKRSVLLNLKRPEARAALDRLIESADVFVHALRPQAIARLGYDYERVRGLKPDIVYCGAYGFGKDGRYAEKAAYDDLIQAGSGLAALHGAMHGEVGYLPTVICDKAAGQAIANAILAALFHRARTGEGQAVEVPMFEAMIEFNMIEHMGGTAFEPSLGKTGFSRVLSPNRKPYRTRDGYACILPYTDRNWQDFLRYIDRADLADDPEVATIDRRAAIIGQLYGEVAKAAPRHTTAEWVEFCDSKSIPCMPMFGLDDLIDNPHLADVGFFRIENHPSEGPYRSMRAPANFSETPFQLRRHAPRLGENTAELLREAGLSEEEIAMIAPGAIMAVESEGAA</sequence>
<name>A0A2W5L7V2_SPHMC</name>
<dbReference type="Gene3D" id="3.40.50.10540">
    <property type="entry name" value="Crotonobetainyl-coa:carnitine coa-transferase, domain 1"/>
    <property type="match status" value="1"/>
</dbReference>